<protein>
    <submittedName>
        <fullName evidence="2">Uncharacterized protein</fullName>
    </submittedName>
</protein>
<dbReference type="EMBL" id="VLKT01000062">
    <property type="protein sequence ID" value="TWI22848.1"/>
    <property type="molecule type" value="Genomic_DNA"/>
</dbReference>
<name>A0A562MSS2_9HYPH</name>
<gene>
    <name evidence="2" type="ORF">IQ26_06523</name>
</gene>
<evidence type="ECO:0000313" key="2">
    <source>
        <dbReference type="EMBL" id="TWI22848.1"/>
    </source>
</evidence>
<evidence type="ECO:0000256" key="1">
    <source>
        <dbReference type="SAM" id="MobiDB-lite"/>
    </source>
</evidence>
<feature type="region of interest" description="Disordered" evidence="1">
    <location>
        <begin position="1"/>
        <end position="33"/>
    </location>
</feature>
<dbReference type="AlphaFoldDB" id="A0A562MSS2"/>
<reference evidence="2 3" key="1">
    <citation type="journal article" date="2015" name="Stand. Genomic Sci.">
        <title>Genomic Encyclopedia of Bacterial and Archaeal Type Strains, Phase III: the genomes of soil and plant-associated and newly described type strains.</title>
        <authorList>
            <person name="Whitman W.B."/>
            <person name="Woyke T."/>
            <person name="Klenk H.P."/>
            <person name="Zhou Y."/>
            <person name="Lilburn T.G."/>
            <person name="Beck B.J."/>
            <person name="De Vos P."/>
            <person name="Vandamme P."/>
            <person name="Eisen J.A."/>
            <person name="Garrity G."/>
            <person name="Hugenholtz P."/>
            <person name="Kyrpides N.C."/>
        </authorList>
    </citation>
    <scope>NUCLEOTIDE SEQUENCE [LARGE SCALE GENOMIC DNA]</scope>
    <source>
        <strain evidence="2 3">CGMCC 1.2546</strain>
    </source>
</reference>
<comment type="caution">
    <text evidence="2">The sequence shown here is derived from an EMBL/GenBank/DDBJ whole genome shotgun (WGS) entry which is preliminary data.</text>
</comment>
<evidence type="ECO:0000313" key="3">
    <source>
        <dbReference type="Proteomes" id="UP000317122"/>
    </source>
</evidence>
<organism evidence="2 3">
    <name type="scientific">Mesorhizobium tianshanense</name>
    <dbReference type="NCBI Taxonomy" id="39844"/>
    <lineage>
        <taxon>Bacteria</taxon>
        <taxon>Pseudomonadati</taxon>
        <taxon>Pseudomonadota</taxon>
        <taxon>Alphaproteobacteria</taxon>
        <taxon>Hyphomicrobiales</taxon>
        <taxon>Phyllobacteriaceae</taxon>
        <taxon>Mesorhizobium</taxon>
    </lineage>
</organism>
<keyword evidence="3" id="KW-1185">Reference proteome</keyword>
<dbReference type="Proteomes" id="UP000317122">
    <property type="component" value="Unassembled WGS sequence"/>
</dbReference>
<accession>A0A562MSS2</accession>
<proteinExistence type="predicted"/>
<sequence length="64" mass="6750">MTCSGTGDRDRGTPRGAAPPTPPGIRITYHGGSTGLSLDRDIETGETERLEVVVAQGLLDRRVS</sequence>